<dbReference type="PANTHER" id="PTHR37950:SF1">
    <property type="entry name" value="4-HYDROXYPHENYLACETATE CATABOLISM PROTEIN"/>
    <property type="match status" value="1"/>
</dbReference>
<dbReference type="Pfam" id="PF02962">
    <property type="entry name" value="CHMI"/>
    <property type="match status" value="1"/>
</dbReference>
<dbReference type="CDD" id="cd00580">
    <property type="entry name" value="CHMI"/>
    <property type="match status" value="1"/>
</dbReference>
<proteinExistence type="predicted"/>
<dbReference type="PANTHER" id="PTHR37950">
    <property type="entry name" value="4-HYDROXYPHENYLACETATE CATABOLISM PROTEIN"/>
    <property type="match status" value="1"/>
</dbReference>
<dbReference type="AlphaFoldDB" id="A0A285CNS0"/>
<organism evidence="1 2">
    <name type="scientific">Bacillus oleivorans</name>
    <dbReference type="NCBI Taxonomy" id="1448271"/>
    <lineage>
        <taxon>Bacteria</taxon>
        <taxon>Bacillati</taxon>
        <taxon>Bacillota</taxon>
        <taxon>Bacilli</taxon>
        <taxon>Bacillales</taxon>
        <taxon>Bacillaceae</taxon>
        <taxon>Bacillus</taxon>
    </lineage>
</organism>
<gene>
    <name evidence="1" type="ORF">SAMN05877753_102674</name>
</gene>
<sequence length="130" mass="14942">MPHIIVEYTDNIKGEARIPELLKKLHDVLIARPDVFPIGGIRSRAIELTEYRVADGSEDDGFVHVTLKIANGRSGVDKKATCDEMYEVLKDHFSLLFEKRYLALSLELYEFVNPTYKYGNIHGRFTNRNN</sequence>
<dbReference type="GO" id="GO:0008704">
    <property type="term" value="F:5-carboxymethyl-2-hydroxymuconate delta-isomerase activity"/>
    <property type="evidence" value="ECO:0007669"/>
    <property type="project" value="InterPro"/>
</dbReference>
<dbReference type="Proteomes" id="UP000219546">
    <property type="component" value="Unassembled WGS sequence"/>
</dbReference>
<keyword evidence="1" id="KW-0413">Isomerase</keyword>
<name>A0A285CNS0_9BACI</name>
<evidence type="ECO:0000313" key="2">
    <source>
        <dbReference type="Proteomes" id="UP000219546"/>
    </source>
</evidence>
<dbReference type="InterPro" id="IPR014347">
    <property type="entry name" value="Tautomerase/MIF_sf"/>
</dbReference>
<protein>
    <submittedName>
        <fullName evidence="1">5-carboxymethyl-2-hydroxymuconate isomerase</fullName>
    </submittedName>
</protein>
<dbReference type="InterPro" id="IPR004220">
    <property type="entry name" value="5-COMe_2-OHmuconate_Isoase"/>
</dbReference>
<dbReference type="SUPFAM" id="SSF55331">
    <property type="entry name" value="Tautomerase/MIF"/>
    <property type="match status" value="1"/>
</dbReference>
<dbReference type="OrthoDB" id="9814215at2"/>
<dbReference type="RefSeq" id="WP_097157829.1">
    <property type="nucleotide sequence ID" value="NZ_JBEPMQ010000001.1"/>
</dbReference>
<evidence type="ECO:0000313" key="1">
    <source>
        <dbReference type="EMBL" id="SNX68698.1"/>
    </source>
</evidence>
<reference evidence="1 2" key="1">
    <citation type="submission" date="2017-08" db="EMBL/GenBank/DDBJ databases">
        <authorList>
            <person name="de Groot N.N."/>
        </authorList>
    </citation>
    <scope>NUCLEOTIDE SEQUENCE [LARGE SCALE GENOMIC DNA]</scope>
    <source>
        <strain evidence="1 2">JC228</strain>
    </source>
</reference>
<dbReference type="EMBL" id="OAOP01000002">
    <property type="protein sequence ID" value="SNX68698.1"/>
    <property type="molecule type" value="Genomic_DNA"/>
</dbReference>
<dbReference type="Gene3D" id="3.30.429.10">
    <property type="entry name" value="Macrophage Migration Inhibitory Factor"/>
    <property type="match status" value="1"/>
</dbReference>
<accession>A0A285CNS0</accession>
<keyword evidence="2" id="KW-1185">Reference proteome</keyword>